<keyword evidence="3" id="KW-0804">Transcription</keyword>
<dbReference type="InterPro" id="IPR050204">
    <property type="entry name" value="AraC_XylS_family_regulators"/>
</dbReference>
<evidence type="ECO:0000259" key="4">
    <source>
        <dbReference type="PROSITE" id="PS01124"/>
    </source>
</evidence>
<dbReference type="RefSeq" id="WP_091472426.1">
    <property type="nucleotide sequence ID" value="NZ_FNFX01000005.1"/>
</dbReference>
<accession>A0A1G9ESI6</accession>
<dbReference type="AlphaFoldDB" id="A0A1G9ESI6"/>
<evidence type="ECO:0000256" key="1">
    <source>
        <dbReference type="ARBA" id="ARBA00023015"/>
    </source>
</evidence>
<sequence>MGFKETFLDIDPLVDASFHLVRRNTTDVLEQAEAVPFWSQDYTQLAKGSFSGSVNSISHNGIQIFTETMNRAVDQIASAPQDCYVIGLPTIIEGEASWGLLPVRTHSLITLDKNAELYFKTSMISEITVAVIPARRLEEYAEKIDWIDFRKVMSTIKPVELLHPNVARLLLTTLMYGMEFDTSDAQDINLQEKWQSFEEDLMSACLHALFHASENTHPHFDHRIPRYIVNRVRSSTLTNPAFPLSIEELCLSLRVSRRTLNHAFIRVLGITPVSYMRNVRLQRIRQELLNAPKDFSSIAHVATKWGFWHMSLFSRYYRELFGECPIDTLQRAKSHK</sequence>
<dbReference type="STRING" id="492660.SAMN05192566_2432"/>
<proteinExistence type="predicted"/>
<evidence type="ECO:0000256" key="3">
    <source>
        <dbReference type="ARBA" id="ARBA00023163"/>
    </source>
</evidence>
<feature type="domain" description="HTH araC/xylS-type" evidence="4">
    <location>
        <begin position="222"/>
        <end position="331"/>
    </location>
</feature>
<dbReference type="GO" id="GO:0003700">
    <property type="term" value="F:DNA-binding transcription factor activity"/>
    <property type="evidence" value="ECO:0007669"/>
    <property type="project" value="InterPro"/>
</dbReference>
<dbReference type="Pfam" id="PF12833">
    <property type="entry name" value="HTH_18"/>
    <property type="match status" value="1"/>
</dbReference>
<dbReference type="PROSITE" id="PS01124">
    <property type="entry name" value="HTH_ARAC_FAMILY_2"/>
    <property type="match status" value="1"/>
</dbReference>
<dbReference type="Gene3D" id="1.10.10.60">
    <property type="entry name" value="Homeodomain-like"/>
    <property type="match status" value="1"/>
</dbReference>
<dbReference type="EMBL" id="FNFX01000005">
    <property type="protein sequence ID" value="SDK79100.1"/>
    <property type="molecule type" value="Genomic_DNA"/>
</dbReference>
<evidence type="ECO:0000313" key="6">
    <source>
        <dbReference type="Proteomes" id="UP000198629"/>
    </source>
</evidence>
<organism evidence="5 6">
    <name type="scientific">Methylophilus rhizosphaerae</name>
    <dbReference type="NCBI Taxonomy" id="492660"/>
    <lineage>
        <taxon>Bacteria</taxon>
        <taxon>Pseudomonadati</taxon>
        <taxon>Pseudomonadota</taxon>
        <taxon>Betaproteobacteria</taxon>
        <taxon>Nitrosomonadales</taxon>
        <taxon>Methylophilaceae</taxon>
        <taxon>Methylophilus</taxon>
    </lineage>
</organism>
<dbReference type="Proteomes" id="UP000198629">
    <property type="component" value="Unassembled WGS sequence"/>
</dbReference>
<evidence type="ECO:0000256" key="2">
    <source>
        <dbReference type="ARBA" id="ARBA00023125"/>
    </source>
</evidence>
<keyword evidence="2" id="KW-0238">DNA-binding</keyword>
<dbReference type="OrthoDB" id="185346at2"/>
<keyword evidence="6" id="KW-1185">Reference proteome</keyword>
<dbReference type="InterPro" id="IPR018060">
    <property type="entry name" value="HTH_AraC"/>
</dbReference>
<protein>
    <submittedName>
        <fullName evidence="5">Transcriptional regulator, AraC family</fullName>
    </submittedName>
</protein>
<dbReference type="PANTHER" id="PTHR46796:SF12">
    <property type="entry name" value="HTH-TYPE DNA-BINDING TRANSCRIPTIONAL ACTIVATOR EUTR"/>
    <property type="match status" value="1"/>
</dbReference>
<keyword evidence="1" id="KW-0805">Transcription regulation</keyword>
<evidence type="ECO:0000313" key="5">
    <source>
        <dbReference type="EMBL" id="SDK79100.1"/>
    </source>
</evidence>
<dbReference type="SMART" id="SM00342">
    <property type="entry name" value="HTH_ARAC"/>
    <property type="match status" value="1"/>
</dbReference>
<dbReference type="GO" id="GO:0043565">
    <property type="term" value="F:sequence-specific DNA binding"/>
    <property type="evidence" value="ECO:0007669"/>
    <property type="project" value="InterPro"/>
</dbReference>
<reference evidence="6" key="1">
    <citation type="submission" date="2016-10" db="EMBL/GenBank/DDBJ databases">
        <authorList>
            <person name="Varghese N."/>
            <person name="Submissions S."/>
        </authorList>
    </citation>
    <scope>NUCLEOTIDE SEQUENCE [LARGE SCALE GENOMIC DNA]</scope>
    <source>
        <strain evidence="6">CBMB127</strain>
    </source>
</reference>
<dbReference type="PANTHER" id="PTHR46796">
    <property type="entry name" value="HTH-TYPE TRANSCRIPTIONAL ACTIVATOR RHAS-RELATED"/>
    <property type="match status" value="1"/>
</dbReference>
<gene>
    <name evidence="5" type="ORF">SAMN05192566_2432</name>
</gene>
<name>A0A1G9ESI6_9PROT</name>